<evidence type="ECO:0000313" key="2">
    <source>
        <dbReference type="Proteomes" id="UP000774326"/>
    </source>
</evidence>
<organism evidence="1 2">
    <name type="scientific">Wickerhamomyces pijperi</name>
    <name type="common">Yeast</name>
    <name type="synonym">Pichia pijperi</name>
    <dbReference type="NCBI Taxonomy" id="599730"/>
    <lineage>
        <taxon>Eukaryota</taxon>
        <taxon>Fungi</taxon>
        <taxon>Dikarya</taxon>
        <taxon>Ascomycota</taxon>
        <taxon>Saccharomycotina</taxon>
        <taxon>Saccharomycetes</taxon>
        <taxon>Phaffomycetales</taxon>
        <taxon>Wickerhamomycetaceae</taxon>
        <taxon>Wickerhamomyces</taxon>
    </lineage>
</organism>
<keyword evidence="2" id="KW-1185">Reference proteome</keyword>
<reference evidence="1" key="1">
    <citation type="journal article" date="2021" name="Open Biol.">
        <title>Shared evolutionary footprints suggest mitochondrial oxidative damage underlies multiple complex I losses in fungi.</title>
        <authorList>
            <person name="Schikora-Tamarit M.A."/>
            <person name="Marcet-Houben M."/>
            <person name="Nosek J."/>
            <person name="Gabaldon T."/>
        </authorList>
    </citation>
    <scope>NUCLEOTIDE SEQUENCE</scope>
    <source>
        <strain evidence="1">CBS2887</strain>
    </source>
</reference>
<accession>A0A9P8PM49</accession>
<dbReference type="EMBL" id="JAEUBG010005498">
    <property type="protein sequence ID" value="KAH3674567.1"/>
    <property type="molecule type" value="Genomic_DNA"/>
</dbReference>
<gene>
    <name evidence="1" type="ORF">WICPIJ_009525</name>
</gene>
<evidence type="ECO:0000313" key="1">
    <source>
        <dbReference type="EMBL" id="KAH3674567.1"/>
    </source>
</evidence>
<dbReference type="Proteomes" id="UP000774326">
    <property type="component" value="Unassembled WGS sequence"/>
</dbReference>
<comment type="caution">
    <text evidence="1">The sequence shown here is derived from an EMBL/GenBank/DDBJ whole genome shotgun (WGS) entry which is preliminary data.</text>
</comment>
<reference evidence="1" key="2">
    <citation type="submission" date="2021-01" db="EMBL/GenBank/DDBJ databases">
        <authorList>
            <person name="Schikora-Tamarit M.A."/>
        </authorList>
    </citation>
    <scope>NUCLEOTIDE SEQUENCE</scope>
    <source>
        <strain evidence="1">CBS2887</strain>
    </source>
</reference>
<protein>
    <submittedName>
        <fullName evidence="1">Uncharacterized protein</fullName>
    </submittedName>
</protein>
<proteinExistence type="predicted"/>
<dbReference type="AlphaFoldDB" id="A0A9P8PM49"/>
<name>A0A9P8PM49_WICPI</name>
<sequence length="206" mass="23400">MIGFKDLSQLFMVLHLHLQWKLNLKLDDQVTVLGLLAPNFLVGVMVMSMRLLRHPVVSEELLRVWPDDATDLHLQLRPVQMVDVDVAASEGVNQWDLNLAEQIVAHATEELVLQLVNTDNNVPRKNVQPMITLLLEHDLIVMHGPRLNEQGQDLLLFNQLQPFAMVTNLCQDLACPLTVLTHHFEILMVLSILNDQSPILTLFTSQ</sequence>